<dbReference type="PROSITE" id="PS51257">
    <property type="entry name" value="PROKAR_LIPOPROTEIN"/>
    <property type="match status" value="1"/>
</dbReference>
<dbReference type="Gene3D" id="1.20.1540.10">
    <property type="entry name" value="Rhomboid-like"/>
    <property type="match status" value="1"/>
</dbReference>
<feature type="transmembrane region" description="Helical" evidence="7">
    <location>
        <begin position="162"/>
        <end position="180"/>
    </location>
</feature>
<evidence type="ECO:0000259" key="8">
    <source>
        <dbReference type="Pfam" id="PF01694"/>
    </source>
</evidence>
<dbReference type="InterPro" id="IPR035952">
    <property type="entry name" value="Rhomboid-like_sf"/>
</dbReference>
<keyword evidence="5 7" id="KW-1133">Transmembrane helix</keyword>
<name>A0A2N6RZG9_9BIFI</name>
<feature type="transmembrane region" description="Helical" evidence="7">
    <location>
        <begin position="71"/>
        <end position="92"/>
    </location>
</feature>
<feature type="transmembrane region" description="Helical" evidence="7">
    <location>
        <begin position="133"/>
        <end position="150"/>
    </location>
</feature>
<keyword evidence="10" id="KW-1185">Reference proteome</keyword>
<evidence type="ECO:0000256" key="3">
    <source>
        <dbReference type="ARBA" id="ARBA00022692"/>
    </source>
</evidence>
<accession>A0A2N6RZG9</accession>
<evidence type="ECO:0000313" key="10">
    <source>
        <dbReference type="Proteomes" id="UP000235771"/>
    </source>
</evidence>
<protein>
    <submittedName>
        <fullName evidence="9">Rhomboid family intramembrane serine protease</fullName>
    </submittedName>
</protein>
<dbReference type="RefSeq" id="WP_102695120.1">
    <property type="nucleotide sequence ID" value="NZ_JAKNCL010000003.1"/>
</dbReference>
<evidence type="ECO:0000256" key="1">
    <source>
        <dbReference type="ARBA" id="ARBA00004141"/>
    </source>
</evidence>
<evidence type="ECO:0000313" key="9">
    <source>
        <dbReference type="EMBL" id="PMC43489.1"/>
    </source>
</evidence>
<evidence type="ECO:0000256" key="5">
    <source>
        <dbReference type="ARBA" id="ARBA00022989"/>
    </source>
</evidence>
<dbReference type="PANTHER" id="PTHR43731:SF14">
    <property type="entry name" value="PRESENILIN-ASSOCIATED RHOMBOID-LIKE PROTEIN, MITOCHONDRIAL"/>
    <property type="match status" value="1"/>
</dbReference>
<comment type="similarity">
    <text evidence="2">Belongs to the peptidase S54 family.</text>
</comment>
<evidence type="ECO:0000256" key="2">
    <source>
        <dbReference type="ARBA" id="ARBA00009045"/>
    </source>
</evidence>
<dbReference type="SUPFAM" id="SSF144091">
    <property type="entry name" value="Rhomboid-like"/>
    <property type="match status" value="1"/>
</dbReference>
<keyword evidence="9" id="KW-0645">Protease</keyword>
<feature type="domain" description="Peptidase S54 rhomboid" evidence="8">
    <location>
        <begin position="63"/>
        <end position="198"/>
    </location>
</feature>
<proteinExistence type="inferred from homology"/>
<dbReference type="GeneID" id="98326702"/>
<dbReference type="AlphaFoldDB" id="A0A2N6RZG9"/>
<dbReference type="InterPro" id="IPR022764">
    <property type="entry name" value="Peptidase_S54_rhomboid_dom"/>
</dbReference>
<feature type="transmembrane region" description="Helical" evidence="7">
    <location>
        <begin position="104"/>
        <end position="127"/>
    </location>
</feature>
<dbReference type="PANTHER" id="PTHR43731">
    <property type="entry name" value="RHOMBOID PROTEASE"/>
    <property type="match status" value="1"/>
</dbReference>
<feature type="transmembrane region" description="Helical" evidence="7">
    <location>
        <begin position="216"/>
        <end position="235"/>
    </location>
</feature>
<gene>
    <name evidence="9" type="ORF">CJ216_05415</name>
</gene>
<evidence type="ECO:0000256" key="7">
    <source>
        <dbReference type="SAM" id="Phobius"/>
    </source>
</evidence>
<dbReference type="GO" id="GO:0004252">
    <property type="term" value="F:serine-type endopeptidase activity"/>
    <property type="evidence" value="ECO:0007669"/>
    <property type="project" value="InterPro"/>
</dbReference>
<dbReference type="Pfam" id="PF01694">
    <property type="entry name" value="Rhomboid"/>
    <property type="match status" value="1"/>
</dbReference>
<dbReference type="Proteomes" id="UP000235771">
    <property type="component" value="Unassembled WGS sequence"/>
</dbReference>
<keyword evidence="6 7" id="KW-0472">Membrane</keyword>
<dbReference type="EMBL" id="PNGV01000001">
    <property type="protein sequence ID" value="PMC43489.1"/>
    <property type="molecule type" value="Genomic_DNA"/>
</dbReference>
<keyword evidence="3 7" id="KW-0812">Transmembrane</keyword>
<dbReference type="GO" id="GO:0016020">
    <property type="term" value="C:membrane"/>
    <property type="evidence" value="ECO:0007669"/>
    <property type="project" value="UniProtKB-SubCell"/>
</dbReference>
<reference evidence="9 10" key="1">
    <citation type="submission" date="2017-09" db="EMBL/GenBank/DDBJ databases">
        <title>Bacterial strain isolated from the female urinary microbiota.</title>
        <authorList>
            <person name="Thomas-White K."/>
            <person name="Kumar N."/>
            <person name="Forster S."/>
            <person name="Putonti C."/>
            <person name="Lawley T."/>
            <person name="Wolfe A.J."/>
        </authorList>
    </citation>
    <scope>NUCLEOTIDE SEQUENCE [LARGE SCALE GENOMIC DNA]</scope>
    <source>
        <strain evidence="9 10">UMB1686</strain>
    </source>
</reference>
<keyword evidence="4" id="KW-0378">Hydrolase</keyword>
<dbReference type="GO" id="GO:0006508">
    <property type="term" value="P:proteolysis"/>
    <property type="evidence" value="ECO:0007669"/>
    <property type="project" value="UniProtKB-KW"/>
</dbReference>
<sequence length="236" mass="26749">MHNFDIKNLWNRIRFRSNTVTAILIYACIVTWLIEIFLYFVTKETYITFIEYTAFVPVTALNTPWTWFTSMFVHAPNITHIFFNMLCLWSLGAELERYFGRWKFFGLYLISGLGGCIADIIWCRIINNWQSASYGASGAIMGLIGALLVAQWRLGENMRGTIIWIAITLAMPIIIPNIAWQAHVGGLIIGTALAALLGVQNPLLRKASFNTRFLTYFISIFIILVACAVFCLQGLA</sequence>
<organism evidence="9 10">
    <name type="scientific">Gardnerella greenwoodii</name>
    <dbReference type="NCBI Taxonomy" id="2914925"/>
    <lineage>
        <taxon>Bacteria</taxon>
        <taxon>Bacillati</taxon>
        <taxon>Actinomycetota</taxon>
        <taxon>Actinomycetes</taxon>
        <taxon>Bifidobacteriales</taxon>
        <taxon>Bifidobacteriaceae</taxon>
        <taxon>Gardnerella</taxon>
    </lineage>
</organism>
<feature type="transmembrane region" description="Helical" evidence="7">
    <location>
        <begin position="20"/>
        <end position="41"/>
    </location>
</feature>
<dbReference type="InterPro" id="IPR050925">
    <property type="entry name" value="Rhomboid_protease_S54"/>
</dbReference>
<comment type="subcellular location">
    <subcellularLocation>
        <location evidence="1">Membrane</location>
        <topology evidence="1">Multi-pass membrane protein</topology>
    </subcellularLocation>
</comment>
<evidence type="ECO:0000256" key="4">
    <source>
        <dbReference type="ARBA" id="ARBA00022801"/>
    </source>
</evidence>
<comment type="caution">
    <text evidence="9">The sequence shown here is derived from an EMBL/GenBank/DDBJ whole genome shotgun (WGS) entry which is preliminary data.</text>
</comment>
<evidence type="ECO:0000256" key="6">
    <source>
        <dbReference type="ARBA" id="ARBA00023136"/>
    </source>
</evidence>